<dbReference type="RefSeq" id="WP_304420504.1">
    <property type="nucleotide sequence ID" value="NZ_JANCMU010000002.1"/>
</dbReference>
<dbReference type="InterPro" id="IPR005901">
    <property type="entry name" value="GLPGLI"/>
</dbReference>
<feature type="signal peptide" evidence="1">
    <location>
        <begin position="1"/>
        <end position="18"/>
    </location>
</feature>
<dbReference type="Proteomes" id="UP001152599">
    <property type="component" value="Unassembled WGS sequence"/>
</dbReference>
<sequence length="253" mass="28608">MKNIFLLLFACLAITIQAQKSTEFVEVTYELRMDMDAETVIQSIPQQYRAQVADQIRQELADGIKINYILKTNGQESTYEMVEKISNAQSPVGMITQQMMSQDKGVFYKDLKEGTFLKPYDIMGSKYLVKDKLPEYTWEITRENEEIAGFTTRKAMGQYNDTISARAWFAPKITIKDGPDRTWGLPGLILKAEFNTNGVDISVTALSVAVKNEEIKITKPAGGKQLSQEAFEKEMLEIQKKIQEMMGGGVDTE</sequence>
<keyword evidence="1" id="KW-0732">Signal</keyword>
<evidence type="ECO:0000313" key="2">
    <source>
        <dbReference type="EMBL" id="MDG4945993.1"/>
    </source>
</evidence>
<evidence type="ECO:0000313" key="3">
    <source>
        <dbReference type="Proteomes" id="UP001152599"/>
    </source>
</evidence>
<proteinExistence type="predicted"/>
<dbReference type="Pfam" id="PF09697">
    <property type="entry name" value="Porph_ging"/>
    <property type="match status" value="1"/>
</dbReference>
<reference evidence="2" key="1">
    <citation type="submission" date="2022-07" db="EMBL/GenBank/DDBJ databases">
        <title>Description and genome-wide analysis of Profundicola chukchiensis gen. nov., sp. nov., marine bacteria isolated from bottom sediments of the Chukchi Sea.</title>
        <authorList>
            <person name="Romanenko L."/>
            <person name="Otstavnykh N."/>
            <person name="Kurilenko V."/>
            <person name="Eremeev V."/>
            <person name="Velansky P."/>
            <person name="Mikhailov V."/>
            <person name="Isaeva M."/>
        </authorList>
    </citation>
    <scope>NUCLEOTIDE SEQUENCE</scope>
    <source>
        <strain evidence="2">KMM 9713</strain>
    </source>
</reference>
<dbReference type="NCBIfam" id="TIGR01200">
    <property type="entry name" value="GLPGLI"/>
    <property type="match status" value="1"/>
</dbReference>
<name>A0A9X4MXM7_9FLAO</name>
<keyword evidence="3" id="KW-1185">Reference proteome</keyword>
<comment type="caution">
    <text evidence="2">The sequence shown here is derived from an EMBL/GenBank/DDBJ whole genome shotgun (WGS) entry which is preliminary data.</text>
</comment>
<feature type="chain" id="PRO_5040872799" evidence="1">
    <location>
        <begin position="19"/>
        <end position="253"/>
    </location>
</feature>
<gene>
    <name evidence="2" type="ORF">NMK71_06170</name>
</gene>
<evidence type="ECO:0000256" key="1">
    <source>
        <dbReference type="SAM" id="SignalP"/>
    </source>
</evidence>
<dbReference type="AlphaFoldDB" id="A0A9X4MXM7"/>
<protein>
    <submittedName>
        <fullName evidence="2">GLPGLI family protein</fullName>
    </submittedName>
</protein>
<accession>A0A9X4MXM7</accession>
<dbReference type="EMBL" id="JANCMU010000002">
    <property type="protein sequence ID" value="MDG4945993.1"/>
    <property type="molecule type" value="Genomic_DNA"/>
</dbReference>
<organism evidence="2 3">
    <name type="scientific">Profundicola chukchiensis</name>
    <dbReference type="NCBI Taxonomy" id="2961959"/>
    <lineage>
        <taxon>Bacteria</taxon>
        <taxon>Pseudomonadati</taxon>
        <taxon>Bacteroidota</taxon>
        <taxon>Flavobacteriia</taxon>
        <taxon>Flavobacteriales</taxon>
        <taxon>Weeksellaceae</taxon>
        <taxon>Profundicola</taxon>
    </lineage>
</organism>